<dbReference type="VEuPathDB" id="AmoebaDB:EHI5A_015450"/>
<dbReference type="OMA" id="TSEELCF"/>
<protein>
    <submittedName>
        <fullName evidence="1">Uncharacterized protein</fullName>
    </submittedName>
</protein>
<reference evidence="1 2" key="1">
    <citation type="submission" date="2016-05" db="EMBL/GenBank/DDBJ databases">
        <title>First whole genome sequencing of Entamoeba histolytica HM1:IMSS-clone-6.</title>
        <authorList>
            <person name="Mukherjee Avik.K."/>
            <person name="Izumyama S."/>
            <person name="Nakada-Tsukui K."/>
            <person name="Nozaki T."/>
        </authorList>
    </citation>
    <scope>NUCLEOTIDE SEQUENCE [LARGE SCALE GENOMIC DNA]</scope>
    <source>
        <strain evidence="1 2">HM1:IMSS clone 6</strain>
    </source>
</reference>
<dbReference type="VEuPathDB" id="AmoebaDB:KM1_017560"/>
<sequence length="249" mass="28495">MTKINSTSSKFQSVNRNLSVDRERISNACVIGLFVVLGNSVTVKLPSKKSKNTLAHLSIASTCLNGKEINEIVQEQYSFPNILDKNKRRDKEVAIFNAVSKNVIGLHFKLAKQTTSTKTLKLKIYKELGPFNKNGVILFGTKVTANLMNRNPYGRCSQRAFIELKGYDEEIVNIFHSVCNMKENVIENYLVKCPELFQTYLKPEIDFYQKDNEIIRNTPNSEEFCFRGVFKFCSEHLYSTETASWFTSE</sequence>
<evidence type="ECO:0000313" key="1">
    <source>
        <dbReference type="EMBL" id="GAT95229.1"/>
    </source>
</evidence>
<dbReference type="VEuPathDB" id="AmoebaDB:EHI7A_005940"/>
<comment type="caution">
    <text evidence="1">The sequence shown here is derived from an EMBL/GenBank/DDBJ whole genome shotgun (WGS) entry which is preliminary data.</text>
</comment>
<proteinExistence type="predicted"/>
<dbReference type="VEuPathDB" id="AmoebaDB:EHI8A_236400"/>
<evidence type="ECO:0000313" key="2">
    <source>
        <dbReference type="Proteomes" id="UP000078387"/>
    </source>
</evidence>
<dbReference type="Proteomes" id="UP000078387">
    <property type="component" value="Unassembled WGS sequence"/>
</dbReference>
<dbReference type="AlphaFoldDB" id="A0A5K1U6Q4"/>
<name>A0A5K1U6Q4_ENTHI</name>
<accession>A0A5K1U6Q4</accession>
<gene>
    <name evidence="1" type="ORF">CL6EHI_027740</name>
</gene>
<organism evidence="1 2">
    <name type="scientific">Entamoeba histolytica</name>
    <dbReference type="NCBI Taxonomy" id="5759"/>
    <lineage>
        <taxon>Eukaryota</taxon>
        <taxon>Amoebozoa</taxon>
        <taxon>Evosea</taxon>
        <taxon>Archamoebae</taxon>
        <taxon>Mastigamoebida</taxon>
        <taxon>Entamoebidae</taxon>
        <taxon>Entamoeba</taxon>
    </lineage>
</organism>
<dbReference type="EMBL" id="BDEQ01000001">
    <property type="protein sequence ID" value="GAT95229.1"/>
    <property type="molecule type" value="Genomic_DNA"/>
</dbReference>
<dbReference type="VEuPathDB" id="AmoebaDB:EHI_027740"/>